<keyword evidence="1" id="KW-0862">Zinc</keyword>
<dbReference type="AlphaFoldDB" id="A0A9P5ZDC8"/>
<dbReference type="GO" id="GO:0061630">
    <property type="term" value="F:ubiquitin protein ligase activity"/>
    <property type="evidence" value="ECO:0007669"/>
    <property type="project" value="TreeGrafter"/>
</dbReference>
<feature type="compositionally biased region" description="Polar residues" evidence="2">
    <location>
        <begin position="53"/>
        <end position="62"/>
    </location>
</feature>
<evidence type="ECO:0000256" key="1">
    <source>
        <dbReference type="PROSITE-ProRule" id="PRU00175"/>
    </source>
</evidence>
<dbReference type="InterPro" id="IPR013083">
    <property type="entry name" value="Znf_RING/FYVE/PHD"/>
</dbReference>
<keyword evidence="1" id="KW-0479">Metal-binding</keyword>
<evidence type="ECO:0000313" key="5">
    <source>
        <dbReference type="Proteomes" id="UP000807469"/>
    </source>
</evidence>
<protein>
    <recommendedName>
        <fullName evidence="3">RING-type domain-containing protein</fullName>
    </recommendedName>
</protein>
<feature type="compositionally biased region" description="Acidic residues" evidence="2">
    <location>
        <begin position="623"/>
        <end position="637"/>
    </location>
</feature>
<reference evidence="4" key="1">
    <citation type="submission" date="2020-11" db="EMBL/GenBank/DDBJ databases">
        <authorList>
            <consortium name="DOE Joint Genome Institute"/>
            <person name="Ahrendt S."/>
            <person name="Riley R."/>
            <person name="Andreopoulos W."/>
            <person name="Labutti K."/>
            <person name="Pangilinan J."/>
            <person name="Ruiz-Duenas F.J."/>
            <person name="Barrasa J.M."/>
            <person name="Sanchez-Garcia M."/>
            <person name="Camarero S."/>
            <person name="Miyauchi S."/>
            <person name="Serrano A."/>
            <person name="Linde D."/>
            <person name="Babiker R."/>
            <person name="Drula E."/>
            <person name="Ayuso-Fernandez I."/>
            <person name="Pacheco R."/>
            <person name="Padilla G."/>
            <person name="Ferreira P."/>
            <person name="Barriuso J."/>
            <person name="Kellner H."/>
            <person name="Castanera R."/>
            <person name="Alfaro M."/>
            <person name="Ramirez L."/>
            <person name="Pisabarro A.G."/>
            <person name="Kuo A."/>
            <person name="Tritt A."/>
            <person name="Lipzen A."/>
            <person name="He G."/>
            <person name="Yan M."/>
            <person name="Ng V."/>
            <person name="Cullen D."/>
            <person name="Martin F."/>
            <person name="Rosso M.-N."/>
            <person name="Henrissat B."/>
            <person name="Hibbett D."/>
            <person name="Martinez A.T."/>
            <person name="Grigoriev I.V."/>
        </authorList>
    </citation>
    <scope>NUCLEOTIDE SEQUENCE</scope>
    <source>
        <strain evidence="4">CIRM-BRFM 674</strain>
    </source>
</reference>
<feature type="region of interest" description="Disordered" evidence="2">
    <location>
        <begin position="513"/>
        <end position="665"/>
    </location>
</feature>
<feature type="region of interest" description="Disordered" evidence="2">
    <location>
        <begin position="404"/>
        <end position="426"/>
    </location>
</feature>
<dbReference type="GO" id="GO:0008270">
    <property type="term" value="F:zinc ion binding"/>
    <property type="evidence" value="ECO:0007669"/>
    <property type="project" value="UniProtKB-KW"/>
</dbReference>
<dbReference type="SMART" id="SM00184">
    <property type="entry name" value="RING"/>
    <property type="match status" value="1"/>
</dbReference>
<feature type="compositionally biased region" description="Basic and acidic residues" evidence="2">
    <location>
        <begin position="598"/>
        <end position="622"/>
    </location>
</feature>
<dbReference type="OrthoDB" id="6105938at2759"/>
<feature type="compositionally biased region" description="Basic residues" evidence="2">
    <location>
        <begin position="68"/>
        <end position="80"/>
    </location>
</feature>
<feature type="compositionally biased region" description="Acidic residues" evidence="2">
    <location>
        <begin position="467"/>
        <end position="476"/>
    </location>
</feature>
<dbReference type="Proteomes" id="UP000807469">
    <property type="component" value="Unassembled WGS sequence"/>
</dbReference>
<feature type="region of interest" description="Disordered" evidence="2">
    <location>
        <begin position="441"/>
        <end position="492"/>
    </location>
</feature>
<sequence>MPAPTRQATPGPSTTVNGALSTQLPENQSKKRSGSEVIEDTRDAKKVKVDSSGPLSTVSVNGKQREKEKKKKKRKKKTRRTSVVAAILQPVPLSRQTSVAASTSILRPTSPEPTNGQTKDTVDGETSSNSSDKGKGKAKSQSPLRRVTTPPPSEQPVASGSGSSSTSSDQTSEINRLKEQLASQTALLKRHQNHMNTHQQSLTCQICLDLMHKPYALIPCGHITCYGCLVRWFTAVPEIPGGVNVPDPQNDNVDAILNGPTARNGAHIRRRKNCPVCRAVVVQRPVEMWGIKSMVATLVKSGLADLPTPVNQPVEENVDNNHDPWKNIFRRAGSSNAQGHHYVPFDPRMLPFAPPLPAPPPNPEENRADMGWYDAEDGGIYRCNDCYHEILFGRCTACRRAYPGHARHDDDDSDSDDDDDGHFDDRYREGLDELMALLHGDPHVHDEDDSGLSDEEDGYGDGLWPDGGEDSEDGEYPELYPDGADVDVGDELDTDDDEAAAVNNFFAIANEYFGHAPRRRGPRPAARIEEVAPGEDEDEEGSDYEGSFIDDGEDHEEDNQSDDEVIFVDDDNEDENDGSEDDAGDGVDALDRPPGQPQHERQRTPIRFRPEGMDYYAHRQPEDVDDDEDDDEDEVEEVPNRVQRRGRRVIVEDDSENDEELDLGE</sequence>
<dbReference type="GO" id="GO:0005634">
    <property type="term" value="C:nucleus"/>
    <property type="evidence" value="ECO:0007669"/>
    <property type="project" value="TreeGrafter"/>
</dbReference>
<gene>
    <name evidence="4" type="ORF">BDN70DRAFT_988564</name>
</gene>
<organism evidence="4 5">
    <name type="scientific">Pholiota conissans</name>
    <dbReference type="NCBI Taxonomy" id="109636"/>
    <lineage>
        <taxon>Eukaryota</taxon>
        <taxon>Fungi</taxon>
        <taxon>Dikarya</taxon>
        <taxon>Basidiomycota</taxon>
        <taxon>Agaricomycotina</taxon>
        <taxon>Agaricomycetes</taxon>
        <taxon>Agaricomycetidae</taxon>
        <taxon>Agaricales</taxon>
        <taxon>Agaricineae</taxon>
        <taxon>Strophariaceae</taxon>
        <taxon>Pholiota</taxon>
    </lineage>
</organism>
<dbReference type="PROSITE" id="PS50089">
    <property type="entry name" value="ZF_RING_2"/>
    <property type="match status" value="1"/>
</dbReference>
<comment type="caution">
    <text evidence="4">The sequence shown here is derived from an EMBL/GenBank/DDBJ whole genome shotgun (WGS) entry which is preliminary data.</text>
</comment>
<feature type="compositionally biased region" description="Acidic residues" evidence="2">
    <location>
        <begin position="652"/>
        <end position="665"/>
    </location>
</feature>
<feature type="domain" description="RING-type" evidence="3">
    <location>
        <begin position="204"/>
        <end position="278"/>
    </location>
</feature>
<evidence type="ECO:0000259" key="3">
    <source>
        <dbReference type="PROSITE" id="PS50089"/>
    </source>
</evidence>
<keyword evidence="1" id="KW-0863">Zinc-finger</keyword>
<dbReference type="GO" id="GO:0043161">
    <property type="term" value="P:proteasome-mediated ubiquitin-dependent protein catabolic process"/>
    <property type="evidence" value="ECO:0007669"/>
    <property type="project" value="TreeGrafter"/>
</dbReference>
<feature type="compositionally biased region" description="Polar residues" evidence="2">
    <location>
        <begin position="1"/>
        <end position="27"/>
    </location>
</feature>
<dbReference type="PANTHER" id="PTHR15898">
    <property type="entry name" value="BIFUNCTIONAL APOPTOSIS REGULATOR"/>
    <property type="match status" value="1"/>
</dbReference>
<dbReference type="Pfam" id="PF13923">
    <property type="entry name" value="zf-C3HC4_2"/>
    <property type="match status" value="1"/>
</dbReference>
<feature type="region of interest" description="Disordered" evidence="2">
    <location>
        <begin position="1"/>
        <end position="175"/>
    </location>
</feature>
<dbReference type="InterPro" id="IPR001841">
    <property type="entry name" value="Znf_RING"/>
</dbReference>
<dbReference type="PANTHER" id="PTHR15898:SF13">
    <property type="entry name" value="BIFUNCTIONAL APOPTOSIS REGULATOR"/>
    <property type="match status" value="1"/>
</dbReference>
<dbReference type="Gene3D" id="3.30.40.10">
    <property type="entry name" value="Zinc/RING finger domain, C3HC4 (zinc finger)"/>
    <property type="match status" value="1"/>
</dbReference>
<feature type="compositionally biased region" description="Acidic residues" evidence="2">
    <location>
        <begin position="532"/>
        <end position="585"/>
    </location>
</feature>
<feature type="compositionally biased region" description="Low complexity" evidence="2">
    <location>
        <begin position="159"/>
        <end position="172"/>
    </location>
</feature>
<name>A0A9P5ZDC8_9AGAR</name>
<proteinExistence type="predicted"/>
<accession>A0A9P5ZDC8</accession>
<evidence type="ECO:0000256" key="2">
    <source>
        <dbReference type="SAM" id="MobiDB-lite"/>
    </source>
</evidence>
<feature type="compositionally biased region" description="Basic and acidic residues" evidence="2">
    <location>
        <begin position="39"/>
        <end position="49"/>
    </location>
</feature>
<evidence type="ECO:0000313" key="4">
    <source>
        <dbReference type="EMBL" id="KAF9485629.1"/>
    </source>
</evidence>
<dbReference type="SUPFAM" id="SSF57850">
    <property type="entry name" value="RING/U-box"/>
    <property type="match status" value="1"/>
</dbReference>
<feature type="compositionally biased region" description="Acidic residues" evidence="2">
    <location>
        <begin position="411"/>
        <end position="422"/>
    </location>
</feature>
<dbReference type="EMBL" id="MU155134">
    <property type="protein sequence ID" value="KAF9485629.1"/>
    <property type="molecule type" value="Genomic_DNA"/>
</dbReference>
<feature type="compositionally biased region" description="Polar residues" evidence="2">
    <location>
        <begin position="94"/>
        <end position="131"/>
    </location>
</feature>
<keyword evidence="5" id="KW-1185">Reference proteome</keyword>
<feature type="compositionally biased region" description="Acidic residues" evidence="2">
    <location>
        <begin position="447"/>
        <end position="459"/>
    </location>
</feature>